<dbReference type="Pfam" id="PF01522">
    <property type="entry name" value="Polysacc_deac_1"/>
    <property type="match status" value="1"/>
</dbReference>
<dbReference type="InterPro" id="IPR011330">
    <property type="entry name" value="Glyco_hydro/deAcase_b/a-brl"/>
</dbReference>
<sequence>MRIRPTRQQLLGLLPERLVLVHGPREPGALYLSFDDGPHPEHTPRLLDLLARHGARASFFLVGQRIEQHPALVERIVAEGHALGNHSYSHPLFHRLGLREQLDEVERTDRLLEGFDHAGPHRFRPPRGDVSLLLLLAFARRGRNLAYWSYDSLDYQPHPPAELAARLEQRPPADGDVLLMHDDSGCAAQVLARMLPGWRAAGRQLRALPAVTA</sequence>
<comment type="caution">
    <text evidence="2">The sequence shown here is derived from an EMBL/GenBank/DDBJ whole genome shotgun (WGS) entry which is preliminary data.</text>
</comment>
<keyword evidence="2" id="KW-0378">Hydrolase</keyword>
<dbReference type="InterPro" id="IPR002509">
    <property type="entry name" value="NODB_dom"/>
</dbReference>
<feature type="domain" description="NodB homology" evidence="1">
    <location>
        <begin position="28"/>
        <end position="206"/>
    </location>
</feature>
<dbReference type="GO" id="GO:0016787">
    <property type="term" value="F:hydrolase activity"/>
    <property type="evidence" value="ECO:0007669"/>
    <property type="project" value="UniProtKB-KW"/>
</dbReference>
<dbReference type="EC" id="3.-.-.-" evidence="2"/>
<name>A0ABV3QHW9_9GAMM</name>
<dbReference type="RefSeq" id="WP_367855430.1">
    <property type="nucleotide sequence ID" value="NZ_JBFOHK010000005.1"/>
</dbReference>
<evidence type="ECO:0000313" key="3">
    <source>
        <dbReference type="Proteomes" id="UP001556220"/>
    </source>
</evidence>
<accession>A0ABV3QHW9</accession>
<evidence type="ECO:0000313" key="2">
    <source>
        <dbReference type="EMBL" id="MEW9573370.1"/>
    </source>
</evidence>
<dbReference type="PROSITE" id="PS51677">
    <property type="entry name" value="NODB"/>
    <property type="match status" value="1"/>
</dbReference>
<dbReference type="Gene3D" id="3.20.20.370">
    <property type="entry name" value="Glycoside hydrolase/deacetylase"/>
    <property type="match status" value="1"/>
</dbReference>
<dbReference type="SUPFAM" id="SSF88713">
    <property type="entry name" value="Glycoside hydrolase/deacetylase"/>
    <property type="match status" value="1"/>
</dbReference>
<organism evidence="2 3">
    <name type="scientific">Rhodanobacter lycopersici</name>
    <dbReference type="NCBI Taxonomy" id="3162487"/>
    <lineage>
        <taxon>Bacteria</taxon>
        <taxon>Pseudomonadati</taxon>
        <taxon>Pseudomonadota</taxon>
        <taxon>Gammaproteobacteria</taxon>
        <taxon>Lysobacterales</taxon>
        <taxon>Rhodanobacteraceae</taxon>
        <taxon>Rhodanobacter</taxon>
    </lineage>
</organism>
<dbReference type="Proteomes" id="UP001556220">
    <property type="component" value="Unassembled WGS sequence"/>
</dbReference>
<dbReference type="PANTHER" id="PTHR10587">
    <property type="entry name" value="GLYCOSYL TRANSFERASE-RELATED"/>
    <property type="match status" value="1"/>
</dbReference>
<dbReference type="InterPro" id="IPR050248">
    <property type="entry name" value="Polysacc_deacetylase_ArnD"/>
</dbReference>
<dbReference type="CDD" id="cd10917">
    <property type="entry name" value="CE4_NodB_like_6s_7s"/>
    <property type="match status" value="1"/>
</dbReference>
<protein>
    <submittedName>
        <fullName evidence="2">Polysaccharide deacetylase family protein</fullName>
        <ecNumber evidence="2">3.-.-.-</ecNumber>
    </submittedName>
</protein>
<evidence type="ECO:0000259" key="1">
    <source>
        <dbReference type="PROSITE" id="PS51677"/>
    </source>
</evidence>
<dbReference type="EMBL" id="JBFOHK010000005">
    <property type="protein sequence ID" value="MEW9573370.1"/>
    <property type="molecule type" value="Genomic_DNA"/>
</dbReference>
<keyword evidence="3" id="KW-1185">Reference proteome</keyword>
<proteinExistence type="predicted"/>
<reference evidence="2 3" key="1">
    <citation type="submission" date="2024-06" db="EMBL/GenBank/DDBJ databases">
        <authorList>
            <person name="Woo H."/>
        </authorList>
    </citation>
    <scope>NUCLEOTIDE SEQUENCE [LARGE SCALE GENOMIC DNA]</scope>
    <source>
        <strain evidence="2 3">Si-c</strain>
    </source>
</reference>
<gene>
    <name evidence="2" type="ORF">ABQJ54_16560</name>
</gene>